<dbReference type="InterPro" id="IPR036236">
    <property type="entry name" value="Znf_C2H2_sf"/>
</dbReference>
<dbReference type="GO" id="GO:0008270">
    <property type="term" value="F:zinc ion binding"/>
    <property type="evidence" value="ECO:0007669"/>
    <property type="project" value="UniProtKB-KW"/>
</dbReference>
<evidence type="ECO:0000313" key="4">
    <source>
        <dbReference type="Proteomes" id="UP001152798"/>
    </source>
</evidence>
<keyword evidence="1" id="KW-0862">Zinc</keyword>
<dbReference type="OrthoDB" id="8186305at2759"/>
<dbReference type="InterPro" id="IPR013087">
    <property type="entry name" value="Znf_C2H2_type"/>
</dbReference>
<dbReference type="SUPFAM" id="SSF57667">
    <property type="entry name" value="beta-beta-alpha zinc fingers"/>
    <property type="match status" value="1"/>
</dbReference>
<dbReference type="PROSITE" id="PS50157">
    <property type="entry name" value="ZINC_FINGER_C2H2_2"/>
    <property type="match status" value="1"/>
</dbReference>
<accession>A0A9P0MK24</accession>
<dbReference type="Proteomes" id="UP001152798">
    <property type="component" value="Chromosome 4"/>
</dbReference>
<organism evidence="3 4">
    <name type="scientific">Nezara viridula</name>
    <name type="common">Southern green stink bug</name>
    <name type="synonym">Cimex viridulus</name>
    <dbReference type="NCBI Taxonomy" id="85310"/>
    <lineage>
        <taxon>Eukaryota</taxon>
        <taxon>Metazoa</taxon>
        <taxon>Ecdysozoa</taxon>
        <taxon>Arthropoda</taxon>
        <taxon>Hexapoda</taxon>
        <taxon>Insecta</taxon>
        <taxon>Pterygota</taxon>
        <taxon>Neoptera</taxon>
        <taxon>Paraneoptera</taxon>
        <taxon>Hemiptera</taxon>
        <taxon>Heteroptera</taxon>
        <taxon>Panheteroptera</taxon>
        <taxon>Pentatomomorpha</taxon>
        <taxon>Pentatomoidea</taxon>
        <taxon>Pentatomidae</taxon>
        <taxon>Pentatominae</taxon>
        <taxon>Nezara</taxon>
    </lineage>
</organism>
<name>A0A9P0MK24_NEZVI</name>
<dbReference type="EMBL" id="OV725080">
    <property type="protein sequence ID" value="CAH1399578.1"/>
    <property type="molecule type" value="Genomic_DNA"/>
</dbReference>
<evidence type="ECO:0000259" key="2">
    <source>
        <dbReference type="PROSITE" id="PS50157"/>
    </source>
</evidence>
<reference evidence="3" key="1">
    <citation type="submission" date="2022-01" db="EMBL/GenBank/DDBJ databases">
        <authorList>
            <person name="King R."/>
        </authorList>
    </citation>
    <scope>NUCLEOTIDE SEQUENCE</scope>
</reference>
<evidence type="ECO:0000256" key="1">
    <source>
        <dbReference type="PROSITE-ProRule" id="PRU00042"/>
    </source>
</evidence>
<dbReference type="PROSITE" id="PS00028">
    <property type="entry name" value="ZINC_FINGER_C2H2_1"/>
    <property type="match status" value="1"/>
</dbReference>
<dbReference type="SMART" id="SM00355">
    <property type="entry name" value="ZnF_C2H2"/>
    <property type="match status" value="2"/>
</dbReference>
<protein>
    <recommendedName>
        <fullName evidence="2">C2H2-type domain-containing protein</fullName>
    </recommendedName>
</protein>
<keyword evidence="4" id="KW-1185">Reference proteome</keyword>
<evidence type="ECO:0000313" key="3">
    <source>
        <dbReference type="EMBL" id="CAH1399578.1"/>
    </source>
</evidence>
<dbReference type="Pfam" id="PF00096">
    <property type="entry name" value="zf-C2H2"/>
    <property type="match status" value="1"/>
</dbReference>
<gene>
    <name evidence="3" type="ORF">NEZAVI_LOCUS9005</name>
</gene>
<feature type="domain" description="C2H2-type" evidence="2">
    <location>
        <begin position="25"/>
        <end position="52"/>
    </location>
</feature>
<dbReference type="Gene3D" id="3.30.160.60">
    <property type="entry name" value="Classic Zinc Finger"/>
    <property type="match status" value="1"/>
</dbReference>
<sequence length="90" mass="10108">MLVSGYTAVGIHAGLVCTVAKKKKYCCEGCGRNYSYLGGLREHQKYICGKSPQFKCPYCDHMVKLKQNLNKHIAHKHLGLFTDSIINPIH</sequence>
<proteinExistence type="predicted"/>
<dbReference type="AlphaFoldDB" id="A0A9P0MK24"/>
<keyword evidence="1" id="KW-0863">Zinc-finger</keyword>
<keyword evidence="1" id="KW-0479">Metal-binding</keyword>